<name>A0AAV5HVB7_9ROSI</name>
<feature type="region of interest" description="Disordered" evidence="1">
    <location>
        <begin position="34"/>
        <end position="61"/>
    </location>
</feature>
<evidence type="ECO:0000256" key="1">
    <source>
        <dbReference type="SAM" id="MobiDB-lite"/>
    </source>
</evidence>
<comment type="caution">
    <text evidence="2">The sequence shown here is derived from an EMBL/GenBank/DDBJ whole genome shotgun (WGS) entry which is preliminary data.</text>
</comment>
<gene>
    <name evidence="2" type="ORF">SLEP1_g3165</name>
</gene>
<feature type="compositionally biased region" description="Polar residues" evidence="1">
    <location>
        <begin position="34"/>
        <end position="50"/>
    </location>
</feature>
<reference evidence="2 3" key="1">
    <citation type="journal article" date="2021" name="Commun. Biol.">
        <title>The genome of Shorea leprosula (Dipterocarpaceae) highlights the ecological relevance of drought in aseasonal tropical rainforests.</title>
        <authorList>
            <person name="Ng K.K.S."/>
            <person name="Kobayashi M.J."/>
            <person name="Fawcett J.A."/>
            <person name="Hatakeyama M."/>
            <person name="Paape T."/>
            <person name="Ng C.H."/>
            <person name="Ang C.C."/>
            <person name="Tnah L.H."/>
            <person name="Lee C.T."/>
            <person name="Nishiyama T."/>
            <person name="Sese J."/>
            <person name="O'Brien M.J."/>
            <person name="Copetti D."/>
            <person name="Mohd Noor M.I."/>
            <person name="Ong R.C."/>
            <person name="Putra M."/>
            <person name="Sireger I.Z."/>
            <person name="Indrioko S."/>
            <person name="Kosugi Y."/>
            <person name="Izuno A."/>
            <person name="Isagi Y."/>
            <person name="Lee S.L."/>
            <person name="Shimizu K.K."/>
        </authorList>
    </citation>
    <scope>NUCLEOTIDE SEQUENCE [LARGE SCALE GENOMIC DNA]</scope>
    <source>
        <strain evidence="2">214</strain>
    </source>
</reference>
<keyword evidence="3" id="KW-1185">Reference proteome</keyword>
<accession>A0AAV5HVB7</accession>
<protein>
    <submittedName>
        <fullName evidence="2">Uncharacterized protein</fullName>
    </submittedName>
</protein>
<evidence type="ECO:0000313" key="3">
    <source>
        <dbReference type="Proteomes" id="UP001054252"/>
    </source>
</evidence>
<sequence>MNKGNHFILERLAQIEKKLDEHIQKYRMTAPSTHLATMTNPSTVGTSSGQPPAEPSSMLKA</sequence>
<proteinExistence type="predicted"/>
<dbReference type="EMBL" id="BPVZ01000003">
    <property type="protein sequence ID" value="GKU88960.1"/>
    <property type="molecule type" value="Genomic_DNA"/>
</dbReference>
<dbReference type="Proteomes" id="UP001054252">
    <property type="component" value="Unassembled WGS sequence"/>
</dbReference>
<dbReference type="AlphaFoldDB" id="A0AAV5HVB7"/>
<evidence type="ECO:0000313" key="2">
    <source>
        <dbReference type="EMBL" id="GKU88960.1"/>
    </source>
</evidence>
<organism evidence="2 3">
    <name type="scientific">Rubroshorea leprosula</name>
    <dbReference type="NCBI Taxonomy" id="152421"/>
    <lineage>
        <taxon>Eukaryota</taxon>
        <taxon>Viridiplantae</taxon>
        <taxon>Streptophyta</taxon>
        <taxon>Embryophyta</taxon>
        <taxon>Tracheophyta</taxon>
        <taxon>Spermatophyta</taxon>
        <taxon>Magnoliopsida</taxon>
        <taxon>eudicotyledons</taxon>
        <taxon>Gunneridae</taxon>
        <taxon>Pentapetalae</taxon>
        <taxon>rosids</taxon>
        <taxon>malvids</taxon>
        <taxon>Malvales</taxon>
        <taxon>Dipterocarpaceae</taxon>
        <taxon>Rubroshorea</taxon>
    </lineage>
</organism>